<reference evidence="1" key="2">
    <citation type="submission" date="2021-03" db="UniProtKB">
        <authorList>
            <consortium name="EnsemblPlants"/>
        </authorList>
    </citation>
    <scope>IDENTIFICATION</scope>
</reference>
<accession>A0A803Q2P5</accession>
<protein>
    <submittedName>
        <fullName evidence="1">Uncharacterized protein</fullName>
    </submittedName>
</protein>
<dbReference type="EnsemblPlants" id="evm.model.07.1452">
    <property type="protein sequence ID" value="cds.evm.model.07.1452"/>
    <property type="gene ID" value="evm.TU.07.1452"/>
</dbReference>
<sequence>MSMLISLVHCVWGRQKPSAVFFYTARSQQQCEVRLVDWRFVEGTLFSTWLAAGAVSWREEVRVEVSMLSWALWQVRNNVVWNKKVPKVVEIISSASLTFNQ</sequence>
<dbReference type="Gramene" id="evm.model.07.1452">
    <property type="protein sequence ID" value="cds.evm.model.07.1452"/>
    <property type="gene ID" value="evm.TU.07.1452"/>
</dbReference>
<keyword evidence="2" id="KW-1185">Reference proteome</keyword>
<dbReference type="AlphaFoldDB" id="A0A803Q2P5"/>
<reference evidence="1" key="1">
    <citation type="submission" date="2018-11" db="EMBL/GenBank/DDBJ databases">
        <authorList>
            <person name="Grassa J C."/>
        </authorList>
    </citation>
    <scope>NUCLEOTIDE SEQUENCE [LARGE SCALE GENOMIC DNA]</scope>
</reference>
<dbReference type="Proteomes" id="UP000596661">
    <property type="component" value="Chromosome 7"/>
</dbReference>
<evidence type="ECO:0000313" key="1">
    <source>
        <dbReference type="EnsemblPlants" id="cds.evm.model.07.1452"/>
    </source>
</evidence>
<organism evidence="1 2">
    <name type="scientific">Cannabis sativa</name>
    <name type="common">Hemp</name>
    <name type="synonym">Marijuana</name>
    <dbReference type="NCBI Taxonomy" id="3483"/>
    <lineage>
        <taxon>Eukaryota</taxon>
        <taxon>Viridiplantae</taxon>
        <taxon>Streptophyta</taxon>
        <taxon>Embryophyta</taxon>
        <taxon>Tracheophyta</taxon>
        <taxon>Spermatophyta</taxon>
        <taxon>Magnoliopsida</taxon>
        <taxon>eudicotyledons</taxon>
        <taxon>Gunneridae</taxon>
        <taxon>Pentapetalae</taxon>
        <taxon>rosids</taxon>
        <taxon>fabids</taxon>
        <taxon>Rosales</taxon>
        <taxon>Cannabaceae</taxon>
        <taxon>Cannabis</taxon>
    </lineage>
</organism>
<evidence type="ECO:0000313" key="2">
    <source>
        <dbReference type="Proteomes" id="UP000596661"/>
    </source>
</evidence>
<name>A0A803Q2P5_CANSA</name>
<dbReference type="EMBL" id="UZAU01000666">
    <property type="status" value="NOT_ANNOTATED_CDS"/>
    <property type="molecule type" value="Genomic_DNA"/>
</dbReference>
<proteinExistence type="predicted"/>